<dbReference type="Proteomes" id="UP000594262">
    <property type="component" value="Unplaced"/>
</dbReference>
<feature type="signal peptide" evidence="1">
    <location>
        <begin position="1"/>
        <end position="22"/>
    </location>
</feature>
<sequence>MLVFEKAQIIFVLFMLVGQTKALSITPPKHISQRIVEYGGCCGPVGFKCGGCTPEEDWIELQKENHGCCLPKPIKANGPQYWCCRCGYPTLQPFRGQPCCAGNC</sequence>
<evidence type="ECO:0000313" key="2">
    <source>
        <dbReference type="EnsemblMetazoa" id="CLYHEMP005372.1"/>
    </source>
</evidence>
<evidence type="ECO:0000313" key="3">
    <source>
        <dbReference type="Proteomes" id="UP000594262"/>
    </source>
</evidence>
<protein>
    <recommendedName>
        <fullName evidence="4">Cnidarian restricted protein</fullName>
    </recommendedName>
</protein>
<feature type="chain" id="PRO_5029885453" description="Cnidarian restricted protein" evidence="1">
    <location>
        <begin position="23"/>
        <end position="104"/>
    </location>
</feature>
<dbReference type="EnsemblMetazoa" id="CLYHEMT005372.1">
    <property type="protein sequence ID" value="CLYHEMP005372.1"/>
    <property type="gene ID" value="CLYHEMG005372"/>
</dbReference>
<reference evidence="2" key="1">
    <citation type="submission" date="2021-01" db="UniProtKB">
        <authorList>
            <consortium name="EnsemblMetazoa"/>
        </authorList>
    </citation>
    <scope>IDENTIFICATION</scope>
</reference>
<dbReference type="AlphaFoldDB" id="A0A7M5WRC0"/>
<evidence type="ECO:0008006" key="4">
    <source>
        <dbReference type="Google" id="ProtNLM"/>
    </source>
</evidence>
<organism evidence="2 3">
    <name type="scientific">Clytia hemisphaerica</name>
    <dbReference type="NCBI Taxonomy" id="252671"/>
    <lineage>
        <taxon>Eukaryota</taxon>
        <taxon>Metazoa</taxon>
        <taxon>Cnidaria</taxon>
        <taxon>Hydrozoa</taxon>
        <taxon>Hydroidolina</taxon>
        <taxon>Leptothecata</taxon>
        <taxon>Obeliida</taxon>
        <taxon>Clytiidae</taxon>
        <taxon>Clytia</taxon>
    </lineage>
</organism>
<keyword evidence="3" id="KW-1185">Reference proteome</keyword>
<proteinExistence type="predicted"/>
<accession>A0A7M5WRC0</accession>
<keyword evidence="1" id="KW-0732">Signal</keyword>
<evidence type="ECO:0000256" key="1">
    <source>
        <dbReference type="SAM" id="SignalP"/>
    </source>
</evidence>
<name>A0A7M5WRC0_9CNID</name>